<feature type="transmembrane region" description="Helical" evidence="6">
    <location>
        <begin position="124"/>
        <end position="143"/>
    </location>
</feature>
<feature type="transmembrane region" description="Helical" evidence="6">
    <location>
        <begin position="155"/>
        <end position="174"/>
    </location>
</feature>
<feature type="transmembrane region" description="Helical" evidence="6">
    <location>
        <begin position="401"/>
        <end position="418"/>
    </location>
</feature>
<reference evidence="7 8" key="1">
    <citation type="submission" date="2019-02" db="EMBL/GenBank/DDBJ databases">
        <title>Sequencing the genomes of 1000 actinobacteria strains.</title>
        <authorList>
            <person name="Klenk H.-P."/>
        </authorList>
    </citation>
    <scope>NUCLEOTIDE SEQUENCE [LARGE SCALE GENOMIC DNA]</scope>
    <source>
        <strain evidence="7 8">DSM 18319</strain>
    </source>
</reference>
<evidence type="ECO:0000256" key="1">
    <source>
        <dbReference type="ARBA" id="ARBA00004651"/>
    </source>
</evidence>
<name>A0A4V2GAL5_9MICO</name>
<keyword evidence="4 6" id="KW-1133">Transmembrane helix</keyword>
<accession>A0A4V2GAL5</accession>
<evidence type="ECO:0000256" key="6">
    <source>
        <dbReference type="SAM" id="Phobius"/>
    </source>
</evidence>
<evidence type="ECO:0000313" key="7">
    <source>
        <dbReference type="EMBL" id="RZU64716.1"/>
    </source>
</evidence>
<dbReference type="PANTHER" id="PTHR42770:SF11">
    <property type="entry name" value="INNER MEMBRANE TRANSPORT PROTEIN YBAT"/>
    <property type="match status" value="1"/>
</dbReference>
<keyword evidence="5 6" id="KW-0472">Membrane</keyword>
<dbReference type="PIRSF" id="PIRSF006060">
    <property type="entry name" value="AA_transporter"/>
    <property type="match status" value="1"/>
</dbReference>
<proteinExistence type="predicted"/>
<feature type="transmembrane region" description="Helical" evidence="6">
    <location>
        <begin position="273"/>
        <end position="296"/>
    </location>
</feature>
<dbReference type="InterPro" id="IPR050367">
    <property type="entry name" value="APC_superfamily"/>
</dbReference>
<dbReference type="GO" id="GO:0022857">
    <property type="term" value="F:transmembrane transporter activity"/>
    <property type="evidence" value="ECO:0007669"/>
    <property type="project" value="InterPro"/>
</dbReference>
<evidence type="ECO:0000256" key="2">
    <source>
        <dbReference type="ARBA" id="ARBA00022475"/>
    </source>
</evidence>
<keyword evidence="3 6" id="KW-0812">Transmembrane</keyword>
<feature type="transmembrane region" description="Helical" evidence="6">
    <location>
        <begin position="342"/>
        <end position="360"/>
    </location>
</feature>
<sequence length="435" mass="44180">MTAPSGAKRMTVIQATFIGVGSMVGAGIFALLGAAGAVAGAAVWLSFLAAGVIAALQGYSFAKLGAKYPSGGGILGYLSHGLGEGHLTGIASWLFFTAGSIVVAMIASSFGAYASSVVAGGDPFWATVLALVLIVVMTALNAVGSTAVARVQSVIVVVVLAILVVFAAVTIANWNIELLSPAGYPGVREIIASIALTFFAFLGFGVITFTAKDLPNPSRQLPKAIYLALAIATTIYVAVSLGVFGTLTADQVVEYGTTALAEAAKPTLGQAGYVLMVITALFSTTGAVNAGLYPSIGMTAHLASVGQFPPVFGRSIGRFPVGLLVMAALASILVVGFNVNNIASIGSAVALLVFTAVTVAHFRLYKITGANIIVLVIALVATLGTFIVFCTTTLANEPATAIALIGIILLSIAVDFIWKARARRSSPPAQPEPAG</sequence>
<evidence type="ECO:0000256" key="4">
    <source>
        <dbReference type="ARBA" id="ARBA00022989"/>
    </source>
</evidence>
<feature type="transmembrane region" description="Helical" evidence="6">
    <location>
        <begin position="372"/>
        <end position="395"/>
    </location>
</feature>
<comment type="subcellular location">
    <subcellularLocation>
        <location evidence="1">Cell membrane</location>
        <topology evidence="1">Multi-pass membrane protein</topology>
    </subcellularLocation>
</comment>
<dbReference type="GO" id="GO:0005886">
    <property type="term" value="C:plasma membrane"/>
    <property type="evidence" value="ECO:0007669"/>
    <property type="project" value="UniProtKB-SubCell"/>
</dbReference>
<dbReference type="AlphaFoldDB" id="A0A4V2GAL5"/>
<dbReference type="InterPro" id="IPR002293">
    <property type="entry name" value="AA/rel_permease1"/>
</dbReference>
<protein>
    <submittedName>
        <fullName evidence="7">L-asparagine transporter-like permease</fullName>
    </submittedName>
</protein>
<dbReference type="RefSeq" id="WP_130505170.1">
    <property type="nucleotide sequence ID" value="NZ_SHLC01000001.1"/>
</dbReference>
<gene>
    <name evidence="7" type="ORF">EV379_1020</name>
</gene>
<dbReference type="EMBL" id="SHLC01000001">
    <property type="protein sequence ID" value="RZU64716.1"/>
    <property type="molecule type" value="Genomic_DNA"/>
</dbReference>
<feature type="transmembrane region" description="Helical" evidence="6">
    <location>
        <begin position="90"/>
        <end position="112"/>
    </location>
</feature>
<feature type="transmembrane region" description="Helical" evidence="6">
    <location>
        <begin position="41"/>
        <end position="62"/>
    </location>
</feature>
<evidence type="ECO:0000256" key="3">
    <source>
        <dbReference type="ARBA" id="ARBA00022692"/>
    </source>
</evidence>
<dbReference type="OrthoDB" id="9804700at2"/>
<evidence type="ECO:0000313" key="8">
    <source>
        <dbReference type="Proteomes" id="UP000291483"/>
    </source>
</evidence>
<keyword evidence="2" id="KW-1003">Cell membrane</keyword>
<dbReference type="Gene3D" id="1.20.1740.10">
    <property type="entry name" value="Amino acid/polyamine transporter I"/>
    <property type="match status" value="1"/>
</dbReference>
<organism evidence="7 8">
    <name type="scientific">Microterricola gilva</name>
    <dbReference type="NCBI Taxonomy" id="393267"/>
    <lineage>
        <taxon>Bacteria</taxon>
        <taxon>Bacillati</taxon>
        <taxon>Actinomycetota</taxon>
        <taxon>Actinomycetes</taxon>
        <taxon>Micrococcales</taxon>
        <taxon>Microbacteriaceae</taxon>
        <taxon>Microterricola</taxon>
    </lineage>
</organism>
<dbReference type="Pfam" id="PF13520">
    <property type="entry name" value="AA_permease_2"/>
    <property type="match status" value="1"/>
</dbReference>
<keyword evidence="8" id="KW-1185">Reference proteome</keyword>
<dbReference type="Proteomes" id="UP000291483">
    <property type="component" value="Unassembled WGS sequence"/>
</dbReference>
<feature type="transmembrane region" description="Helical" evidence="6">
    <location>
        <begin position="224"/>
        <end position="247"/>
    </location>
</feature>
<evidence type="ECO:0000256" key="5">
    <source>
        <dbReference type="ARBA" id="ARBA00023136"/>
    </source>
</evidence>
<feature type="transmembrane region" description="Helical" evidence="6">
    <location>
        <begin position="12"/>
        <end position="35"/>
    </location>
</feature>
<dbReference type="PANTHER" id="PTHR42770">
    <property type="entry name" value="AMINO ACID TRANSPORTER-RELATED"/>
    <property type="match status" value="1"/>
</dbReference>
<comment type="caution">
    <text evidence="7">The sequence shown here is derived from an EMBL/GenBank/DDBJ whole genome shotgun (WGS) entry which is preliminary data.</text>
</comment>
<feature type="transmembrane region" description="Helical" evidence="6">
    <location>
        <begin position="190"/>
        <end position="212"/>
    </location>
</feature>
<feature type="transmembrane region" description="Helical" evidence="6">
    <location>
        <begin position="316"/>
        <end position="336"/>
    </location>
</feature>